<dbReference type="EMBL" id="JBJURJ010000010">
    <property type="protein sequence ID" value="MFM9329827.1"/>
    <property type="molecule type" value="Genomic_DNA"/>
</dbReference>
<comment type="caution">
    <text evidence="1">The sequence shown here is derived from an EMBL/GenBank/DDBJ whole genome shotgun (WGS) entry which is preliminary data.</text>
</comment>
<name>A0ACC7NZJ9_9BACL</name>
<evidence type="ECO:0000313" key="2">
    <source>
        <dbReference type="Proteomes" id="UP001631969"/>
    </source>
</evidence>
<protein>
    <submittedName>
        <fullName evidence="1">FtsX-like permease family protein</fullName>
    </submittedName>
</protein>
<accession>A0ACC7NZJ9</accession>
<dbReference type="Proteomes" id="UP001631969">
    <property type="component" value="Unassembled WGS sequence"/>
</dbReference>
<keyword evidence="2" id="KW-1185">Reference proteome</keyword>
<sequence>MFARMIRNDVRKSKATTLITTLFVGAAAMLVSLAALLAVQLTGSIDAMMVKAKTPHFMQMHAGPLDRERLAAFAERNSNVEAYQVLEFLNVEGARIVLGGESLADSAQDNGFSTQSERFDYLLDLDGNIIRPAAGELYVPVAYMKDHSARVGDKAVIGSRELTVAGFLRDSQMNSTLSSSKRFLVSGEDYAALRNQGSIEYLIEFRLKELSELGAFEAAYASAGMEANGPTVTYPLFRMLNAISDGMMIAVILLMSALVVAVAMLCIRFTLLAKIEEDYREIGVLKAIGLRVSDIKKLYLAKYTAIAAIGCVLGYSLSLLFKGLLLEQIRLSMGESGHEGTALLAGLAGVLLVFLVILAYVSRVLARFKRISAAQAIRFGMPQERSRKTGGISLSRSRLMDTNLFLGIKDVLSRKKLYATMLAVLVIAAFIMTVPQNLYSTISSERFSTYMGIGQADLRFDLQQTDDIDGKSAGIAKALEGDNAVTQHTVLTTRSFTARSANGAEERLYVELGDHEVFPVSYAKGRAPTAYGEIALSVLNGEELGKGVGDTLTLLVDGKESILTVCGLYSDITNGGKTAKAVFGATSGETMRSVIYAKLADPAAVPGKVREYAERFGYAKVSDIEAYMAKTFGSTIRAVGKAAYAAFAVALALMFLVTLLFMKLLMAKDRSSIAILKALGFTAADIARQYASRAAAVLVVAIVLGLILANTLGEVVAGAAISSFGASAFEFTVNPLAAYLVCPLAMAASVMLATVAGTRGAGDIQISRYMKE</sequence>
<reference evidence="1" key="1">
    <citation type="submission" date="2024-12" db="EMBL/GenBank/DDBJ databases">
        <authorList>
            <person name="Wu N."/>
        </authorList>
    </citation>
    <scope>NUCLEOTIDE SEQUENCE</scope>
    <source>
        <strain evidence="1">P15</strain>
    </source>
</reference>
<evidence type="ECO:0000313" key="1">
    <source>
        <dbReference type="EMBL" id="MFM9329827.1"/>
    </source>
</evidence>
<gene>
    <name evidence="1" type="ORF">ACI1P1_16140</name>
</gene>
<proteinExistence type="predicted"/>
<organism evidence="1 2">
    <name type="scientific">Paenibacillus mesotrionivorans</name>
    <dbReference type="NCBI Taxonomy" id="3160968"/>
    <lineage>
        <taxon>Bacteria</taxon>
        <taxon>Bacillati</taxon>
        <taxon>Bacillota</taxon>
        <taxon>Bacilli</taxon>
        <taxon>Bacillales</taxon>
        <taxon>Paenibacillaceae</taxon>
        <taxon>Paenibacillus</taxon>
    </lineage>
</organism>